<organism evidence="2 3">
    <name type="scientific">Neorhizobium galegae bv. officinalis</name>
    <dbReference type="NCBI Taxonomy" id="323656"/>
    <lineage>
        <taxon>Bacteria</taxon>
        <taxon>Pseudomonadati</taxon>
        <taxon>Pseudomonadota</taxon>
        <taxon>Alphaproteobacteria</taxon>
        <taxon>Hyphomicrobiales</taxon>
        <taxon>Rhizobiaceae</taxon>
        <taxon>Rhizobium/Agrobacterium group</taxon>
        <taxon>Neorhizobium</taxon>
    </lineage>
</organism>
<dbReference type="Gene3D" id="3.30.2020.40">
    <property type="entry name" value="Uncharacterised protein PF10387, DUF2442"/>
    <property type="match status" value="1"/>
</dbReference>
<dbReference type="Pfam" id="PF10387">
    <property type="entry name" value="DUF2442"/>
    <property type="match status" value="1"/>
</dbReference>
<sequence length="137" mass="14539">MAISEQELRAAEERMQAQRDAGYAVSAHYDRRSSRVVIGLNTDVQVAIPTGKIEGLSEASPDELSGIEISPTGLGLHWPKLDVDVYVPGLLQGIFGSKRWMAAQLGAAGGKVRSAAKAATARENGRKGGRPRKTAAN</sequence>
<accession>A0A0T7FTH0</accession>
<dbReference type="OrthoDB" id="337884at2"/>
<feature type="compositionally biased region" description="Basic residues" evidence="1">
    <location>
        <begin position="127"/>
        <end position="137"/>
    </location>
</feature>
<reference evidence="2 3" key="1">
    <citation type="submission" date="2014-08" db="EMBL/GenBank/DDBJ databases">
        <authorList>
            <person name="Chen Y.-H."/>
        </authorList>
    </citation>
    <scope>NUCLEOTIDE SEQUENCE [LARGE SCALE GENOMIC DNA]</scope>
</reference>
<dbReference type="RefSeq" id="WP_046668232.1">
    <property type="nucleotide sequence ID" value="NZ_CCRH01000013.1"/>
</dbReference>
<dbReference type="InterPro" id="IPR018841">
    <property type="entry name" value="DUF2442"/>
</dbReference>
<gene>
    <name evidence="2" type="ORF">NGAL_HAMBI1145_43060</name>
</gene>
<evidence type="ECO:0000256" key="1">
    <source>
        <dbReference type="SAM" id="MobiDB-lite"/>
    </source>
</evidence>
<proteinExistence type="predicted"/>
<evidence type="ECO:0000313" key="2">
    <source>
        <dbReference type="EMBL" id="CDZ38330.1"/>
    </source>
</evidence>
<evidence type="ECO:0008006" key="4">
    <source>
        <dbReference type="Google" id="ProtNLM"/>
    </source>
</evidence>
<feature type="region of interest" description="Disordered" evidence="1">
    <location>
        <begin position="113"/>
        <end position="137"/>
    </location>
</feature>
<evidence type="ECO:0000313" key="3">
    <source>
        <dbReference type="Proteomes" id="UP000046176"/>
    </source>
</evidence>
<dbReference type="Proteomes" id="UP000046176">
    <property type="component" value="Unassembled WGS sequence"/>
</dbReference>
<dbReference type="EMBL" id="CCRH01000013">
    <property type="protein sequence ID" value="CDZ38330.1"/>
    <property type="molecule type" value="Genomic_DNA"/>
</dbReference>
<name>A0A0T7FTH0_NEOGA</name>
<protein>
    <recommendedName>
        <fullName evidence="4">DUF2442 domain-containing protein</fullName>
    </recommendedName>
</protein>
<dbReference type="AlphaFoldDB" id="A0A0T7FTH0"/>